<dbReference type="InterPro" id="IPR019734">
    <property type="entry name" value="TPR_rpt"/>
</dbReference>
<organism evidence="14 15">
    <name type="scientific">Rasamsonia emersonii (strain ATCC 16479 / CBS 393.64 / IMI 116815)</name>
    <dbReference type="NCBI Taxonomy" id="1408163"/>
    <lineage>
        <taxon>Eukaryota</taxon>
        <taxon>Fungi</taxon>
        <taxon>Dikarya</taxon>
        <taxon>Ascomycota</taxon>
        <taxon>Pezizomycotina</taxon>
        <taxon>Eurotiomycetes</taxon>
        <taxon>Eurotiomycetidae</taxon>
        <taxon>Eurotiales</taxon>
        <taxon>Trichocomaceae</taxon>
        <taxon>Rasamsonia</taxon>
    </lineage>
</organism>
<proteinExistence type="predicted"/>
<dbReference type="PANTHER" id="PTHR46803:SF2">
    <property type="entry name" value="E3 UBIQUITIN-PROTEIN LIGASE CHIP"/>
    <property type="match status" value="1"/>
</dbReference>
<evidence type="ECO:0000256" key="3">
    <source>
        <dbReference type="ARBA" id="ARBA00013194"/>
    </source>
</evidence>
<dbReference type="CDD" id="cd16654">
    <property type="entry name" value="RING-Ubox_CHIP"/>
    <property type="match status" value="1"/>
</dbReference>
<dbReference type="InterPro" id="IPR045202">
    <property type="entry name" value="CHIP_RING-Ubox"/>
</dbReference>
<dbReference type="SUPFAM" id="SSF57850">
    <property type="entry name" value="RING/U-box"/>
    <property type="match status" value="1"/>
</dbReference>
<evidence type="ECO:0000256" key="9">
    <source>
        <dbReference type="ARBA" id="ARBA00044534"/>
    </source>
</evidence>
<dbReference type="GO" id="GO:0045862">
    <property type="term" value="P:positive regulation of proteolysis"/>
    <property type="evidence" value="ECO:0007669"/>
    <property type="project" value="TreeGrafter"/>
</dbReference>
<dbReference type="Gene3D" id="3.30.40.10">
    <property type="entry name" value="Zinc/RING finger domain, C3HC4 (zinc finger)"/>
    <property type="match status" value="1"/>
</dbReference>
<evidence type="ECO:0000256" key="10">
    <source>
        <dbReference type="ARBA" id="ARBA00044543"/>
    </source>
</evidence>
<dbReference type="GO" id="GO:0005737">
    <property type="term" value="C:cytoplasm"/>
    <property type="evidence" value="ECO:0007669"/>
    <property type="project" value="TreeGrafter"/>
</dbReference>
<dbReference type="GO" id="GO:0071218">
    <property type="term" value="P:cellular response to misfolded protein"/>
    <property type="evidence" value="ECO:0007669"/>
    <property type="project" value="TreeGrafter"/>
</dbReference>
<evidence type="ECO:0000256" key="4">
    <source>
        <dbReference type="ARBA" id="ARBA00022679"/>
    </source>
</evidence>
<dbReference type="Pfam" id="PF13432">
    <property type="entry name" value="TPR_16"/>
    <property type="match status" value="1"/>
</dbReference>
<keyword evidence="4" id="KW-0808">Transferase</keyword>
<accession>A0A0F4Z3L0</accession>
<feature type="repeat" description="TPR" evidence="11">
    <location>
        <begin position="2"/>
        <end position="35"/>
    </location>
</feature>
<evidence type="ECO:0000256" key="7">
    <source>
        <dbReference type="ARBA" id="ARBA00022803"/>
    </source>
</evidence>
<dbReference type="GO" id="GO:0061630">
    <property type="term" value="F:ubiquitin protein ligase activity"/>
    <property type="evidence" value="ECO:0007669"/>
    <property type="project" value="UniProtKB-EC"/>
</dbReference>
<evidence type="ECO:0000256" key="6">
    <source>
        <dbReference type="ARBA" id="ARBA00022786"/>
    </source>
</evidence>
<protein>
    <recommendedName>
        <fullName evidence="9">E3 ubiquitin-protein ligase CHIP</fullName>
        <ecNumber evidence="2">2.3.2.27</ecNumber>
        <ecNumber evidence="3">5.2.1.8</ecNumber>
    </recommendedName>
    <alternativeName>
        <fullName evidence="10">RING-type E3 ubiquitin transferase CHIP</fullName>
    </alternativeName>
</protein>
<keyword evidence="12" id="KW-0175">Coiled coil</keyword>
<dbReference type="EC" id="5.2.1.8" evidence="3"/>
<keyword evidence="8" id="KW-0697">Rotamase</keyword>
<name>A0A0F4Z3L0_RASE3</name>
<dbReference type="PROSITE" id="PS50005">
    <property type="entry name" value="TPR"/>
    <property type="match status" value="1"/>
</dbReference>
<dbReference type="GO" id="GO:0006515">
    <property type="term" value="P:protein quality control for misfolded or incompletely synthesized proteins"/>
    <property type="evidence" value="ECO:0007669"/>
    <property type="project" value="TreeGrafter"/>
</dbReference>
<feature type="coiled-coil region" evidence="12">
    <location>
        <begin position="128"/>
        <end position="195"/>
    </location>
</feature>
<dbReference type="GO" id="GO:0003755">
    <property type="term" value="F:peptidyl-prolyl cis-trans isomerase activity"/>
    <property type="evidence" value="ECO:0007669"/>
    <property type="project" value="UniProtKB-KW"/>
</dbReference>
<dbReference type="EMBL" id="LASV01000061">
    <property type="protein sequence ID" value="KKA24473.1"/>
    <property type="molecule type" value="Genomic_DNA"/>
</dbReference>
<dbReference type="Pfam" id="PF04564">
    <property type="entry name" value="U-box"/>
    <property type="match status" value="1"/>
</dbReference>
<dbReference type="Proteomes" id="UP000053958">
    <property type="component" value="Unassembled WGS sequence"/>
</dbReference>
<dbReference type="GO" id="GO:0000209">
    <property type="term" value="P:protein polyubiquitination"/>
    <property type="evidence" value="ECO:0007669"/>
    <property type="project" value="TreeGrafter"/>
</dbReference>
<keyword evidence="5" id="KW-0677">Repeat</keyword>
<keyword evidence="8" id="KW-0413">Isomerase</keyword>
<dbReference type="EC" id="2.3.2.27" evidence="2"/>
<dbReference type="AlphaFoldDB" id="A0A0F4Z3L0"/>
<dbReference type="STRING" id="1408163.A0A0F4Z3L0"/>
<dbReference type="SUPFAM" id="SSF48452">
    <property type="entry name" value="TPR-like"/>
    <property type="match status" value="1"/>
</dbReference>
<dbReference type="RefSeq" id="XP_013331085.1">
    <property type="nucleotide sequence ID" value="XM_013475631.1"/>
</dbReference>
<feature type="domain" description="U-box" evidence="13">
    <location>
        <begin position="208"/>
        <end position="281"/>
    </location>
</feature>
<dbReference type="PANTHER" id="PTHR46803">
    <property type="entry name" value="E3 UBIQUITIN-PROTEIN LIGASE CHIP"/>
    <property type="match status" value="1"/>
</dbReference>
<keyword evidence="7 11" id="KW-0802">TPR repeat</keyword>
<reference evidence="14 15" key="1">
    <citation type="submission" date="2015-04" db="EMBL/GenBank/DDBJ databases">
        <authorList>
            <person name="Heijne W.H."/>
            <person name="Fedorova N.D."/>
            <person name="Nierman W.C."/>
            <person name="Vollebregt A.W."/>
            <person name="Zhao Z."/>
            <person name="Wu L."/>
            <person name="Kumar M."/>
            <person name="Stam H."/>
            <person name="van den Berg M.A."/>
            <person name="Pel H.J."/>
        </authorList>
    </citation>
    <scope>NUCLEOTIDE SEQUENCE [LARGE SCALE GENOMIC DNA]</scope>
    <source>
        <strain evidence="14 15">CBS 393.64</strain>
    </source>
</reference>
<gene>
    <name evidence="14" type="ORF">T310_1502</name>
</gene>
<dbReference type="InterPro" id="IPR003613">
    <property type="entry name" value="Ubox_domain"/>
</dbReference>
<dbReference type="InterPro" id="IPR013083">
    <property type="entry name" value="Znf_RING/FYVE/PHD"/>
</dbReference>
<comment type="catalytic activity">
    <reaction evidence="1">
        <text>S-ubiquitinyl-[E2 ubiquitin-conjugating enzyme]-L-cysteine + [acceptor protein]-L-lysine = [E2 ubiquitin-conjugating enzyme]-L-cysteine + N(6)-ubiquitinyl-[acceptor protein]-L-lysine.</text>
        <dbReference type="EC" id="2.3.2.27"/>
    </reaction>
</comment>
<evidence type="ECO:0000313" key="14">
    <source>
        <dbReference type="EMBL" id="KKA24473.1"/>
    </source>
</evidence>
<evidence type="ECO:0000313" key="15">
    <source>
        <dbReference type="Proteomes" id="UP000053958"/>
    </source>
</evidence>
<evidence type="ECO:0000256" key="8">
    <source>
        <dbReference type="ARBA" id="ARBA00023110"/>
    </source>
</evidence>
<dbReference type="SMART" id="SM00028">
    <property type="entry name" value="TPR"/>
    <property type="match status" value="2"/>
</dbReference>
<evidence type="ECO:0000256" key="1">
    <source>
        <dbReference type="ARBA" id="ARBA00000900"/>
    </source>
</evidence>
<evidence type="ECO:0000256" key="12">
    <source>
        <dbReference type="SAM" id="Coils"/>
    </source>
</evidence>
<dbReference type="PROSITE" id="PS51698">
    <property type="entry name" value="U_BOX"/>
    <property type="match status" value="1"/>
</dbReference>
<evidence type="ECO:0000256" key="11">
    <source>
        <dbReference type="PROSITE-ProRule" id="PRU00339"/>
    </source>
</evidence>
<dbReference type="GO" id="GO:0043161">
    <property type="term" value="P:proteasome-mediated ubiquitin-dependent protein catabolic process"/>
    <property type="evidence" value="ECO:0007669"/>
    <property type="project" value="TreeGrafter"/>
</dbReference>
<evidence type="ECO:0000256" key="5">
    <source>
        <dbReference type="ARBA" id="ARBA00022737"/>
    </source>
</evidence>
<dbReference type="SMART" id="SM00504">
    <property type="entry name" value="Ubox"/>
    <property type="match status" value="1"/>
</dbReference>
<dbReference type="OrthoDB" id="629492at2759"/>
<comment type="caution">
    <text evidence="14">The sequence shown here is derived from an EMBL/GenBank/DDBJ whole genome shotgun (WGS) entry which is preliminary data.</text>
</comment>
<dbReference type="GO" id="GO:0051087">
    <property type="term" value="F:protein-folding chaperone binding"/>
    <property type="evidence" value="ECO:0007669"/>
    <property type="project" value="TreeGrafter"/>
</dbReference>
<keyword evidence="15" id="KW-1185">Reference proteome</keyword>
<dbReference type="InterPro" id="IPR011990">
    <property type="entry name" value="TPR-like_helical_dom_sf"/>
</dbReference>
<sequence length="284" mass="32144">MSFELKEKGNQLFKEGDFAGAEDMFSQAIQRNPKEPSFFTNRAVSRLKLEKWAGAEHDARTAIQLYGPKNPASLKSAFYLAQALLELQRPQEAYDVAIDAYRASLAAKSPQTENLSRIVLRAKQQIWAAKETARLREMNDTLASVEQLIEAELNKELGELQAKLERGEIGEIGFNEDQKALKEEANKKIQNVREAFRIATNGEVQERVVPDYLIDGISFEVMHDPVITPSGHSFDRVNIVRHIERAGVDPITRVPMTVDDLRPNYALKEACEDFLNKNGWAVDW</sequence>
<keyword evidence="6" id="KW-0833">Ubl conjugation pathway</keyword>
<evidence type="ECO:0000259" key="13">
    <source>
        <dbReference type="PROSITE" id="PS51698"/>
    </source>
</evidence>
<evidence type="ECO:0000256" key="2">
    <source>
        <dbReference type="ARBA" id="ARBA00012483"/>
    </source>
</evidence>
<dbReference type="Gene3D" id="1.25.40.10">
    <property type="entry name" value="Tetratricopeptide repeat domain"/>
    <property type="match status" value="1"/>
</dbReference>
<dbReference type="GeneID" id="25313853"/>